<evidence type="ECO:0000313" key="12">
    <source>
        <dbReference type="EMBL" id="KAJ3697702.1"/>
    </source>
</evidence>
<name>A0AAD5ZGW3_9POAL</name>
<dbReference type="PROSITE" id="PS50119">
    <property type="entry name" value="ZF_BBOX"/>
    <property type="match status" value="1"/>
</dbReference>
<keyword evidence="5" id="KW-0862">Zinc</keyword>
<dbReference type="CDD" id="cd19821">
    <property type="entry name" value="Bbox1_BBX-like"/>
    <property type="match status" value="1"/>
</dbReference>
<keyword evidence="4 7" id="KW-0863">Zinc-finger</keyword>
<feature type="region of interest" description="Disordered" evidence="9">
    <location>
        <begin position="334"/>
        <end position="361"/>
    </location>
</feature>
<dbReference type="InterPro" id="IPR000315">
    <property type="entry name" value="Znf_B-box"/>
</dbReference>
<comment type="subcellular location">
    <subcellularLocation>
        <location evidence="1 8">Nucleus</location>
    </subcellularLocation>
</comment>
<accession>A0AAD5ZGW3</accession>
<feature type="region of interest" description="Disordered" evidence="9">
    <location>
        <begin position="58"/>
        <end position="102"/>
    </location>
</feature>
<gene>
    <name evidence="12" type="ORF">LUZ61_001407</name>
</gene>
<dbReference type="PANTHER" id="PTHR31874:SF1">
    <property type="entry name" value="ZINC FINGER PROTEIN CONSTANS-LIKE 6"/>
    <property type="match status" value="1"/>
</dbReference>
<comment type="similarity">
    <text evidence="2">Belongs to the CONSTANS family.</text>
</comment>
<keyword evidence="13" id="KW-1185">Reference proteome</keyword>
<feature type="domain" description="CCT" evidence="11">
    <location>
        <begin position="290"/>
        <end position="332"/>
    </location>
</feature>
<feature type="domain" description="B box-type" evidence="10">
    <location>
        <begin position="14"/>
        <end position="61"/>
    </location>
</feature>
<evidence type="ECO:0000256" key="4">
    <source>
        <dbReference type="ARBA" id="ARBA00022771"/>
    </source>
</evidence>
<dbReference type="InterPro" id="IPR049808">
    <property type="entry name" value="CONSTANS-like_Bbox1"/>
</dbReference>
<dbReference type="GO" id="GO:0006355">
    <property type="term" value="P:regulation of DNA-templated transcription"/>
    <property type="evidence" value="ECO:0007669"/>
    <property type="project" value="TreeGrafter"/>
</dbReference>
<dbReference type="PROSITE" id="PS51017">
    <property type="entry name" value="CCT"/>
    <property type="match status" value="1"/>
</dbReference>
<protein>
    <submittedName>
        <fullName evidence="12">Uncharacterized protein</fullName>
    </submittedName>
</protein>
<dbReference type="SMART" id="SM00336">
    <property type="entry name" value="BBOX"/>
    <property type="match status" value="1"/>
</dbReference>
<organism evidence="12 13">
    <name type="scientific">Rhynchospora tenuis</name>
    <dbReference type="NCBI Taxonomy" id="198213"/>
    <lineage>
        <taxon>Eukaryota</taxon>
        <taxon>Viridiplantae</taxon>
        <taxon>Streptophyta</taxon>
        <taxon>Embryophyta</taxon>
        <taxon>Tracheophyta</taxon>
        <taxon>Spermatophyta</taxon>
        <taxon>Magnoliopsida</taxon>
        <taxon>Liliopsida</taxon>
        <taxon>Poales</taxon>
        <taxon>Cyperaceae</taxon>
        <taxon>Cyperoideae</taxon>
        <taxon>Rhynchosporeae</taxon>
        <taxon>Rhynchospora</taxon>
    </lineage>
</organism>
<keyword evidence="3" id="KW-0479">Metal-binding</keyword>
<proteinExistence type="inferred from homology"/>
<evidence type="ECO:0000256" key="9">
    <source>
        <dbReference type="SAM" id="MobiDB-lite"/>
    </source>
</evidence>
<reference evidence="12 13" key="1">
    <citation type="journal article" date="2022" name="Cell">
        <title>Repeat-based holocentromeres influence genome architecture and karyotype evolution.</title>
        <authorList>
            <person name="Hofstatter P.G."/>
            <person name="Thangavel G."/>
            <person name="Lux T."/>
            <person name="Neumann P."/>
            <person name="Vondrak T."/>
            <person name="Novak P."/>
            <person name="Zhang M."/>
            <person name="Costa L."/>
            <person name="Castellani M."/>
            <person name="Scott A."/>
            <person name="Toegelov H."/>
            <person name="Fuchs J."/>
            <person name="Mata-Sucre Y."/>
            <person name="Dias Y."/>
            <person name="Vanzela A.L.L."/>
            <person name="Huettel B."/>
            <person name="Almeida C.C.S."/>
            <person name="Simkova H."/>
            <person name="Souza G."/>
            <person name="Pedrosa-Harand A."/>
            <person name="Macas J."/>
            <person name="Mayer K.F.X."/>
            <person name="Houben A."/>
            <person name="Marques A."/>
        </authorList>
    </citation>
    <scope>NUCLEOTIDE SEQUENCE [LARGE SCALE GENOMIC DNA]</scope>
    <source>
        <strain evidence="12">RhyTen1mFocal</strain>
    </source>
</reference>
<dbReference type="Proteomes" id="UP001210211">
    <property type="component" value="Unassembled WGS sequence"/>
</dbReference>
<dbReference type="GO" id="GO:0008270">
    <property type="term" value="F:zinc ion binding"/>
    <property type="evidence" value="ECO:0007669"/>
    <property type="project" value="UniProtKB-KW"/>
</dbReference>
<keyword evidence="6 8" id="KW-0539">Nucleus</keyword>
<dbReference type="InterPro" id="IPR052453">
    <property type="entry name" value="CONSTANS-like_ZF"/>
</dbReference>
<dbReference type="AlphaFoldDB" id="A0AAD5ZGW3"/>
<evidence type="ECO:0000259" key="11">
    <source>
        <dbReference type="PROSITE" id="PS51017"/>
    </source>
</evidence>
<dbReference type="Pfam" id="PF00643">
    <property type="entry name" value="zf-B_box"/>
    <property type="match status" value="1"/>
</dbReference>
<dbReference type="PANTHER" id="PTHR31874">
    <property type="entry name" value="CCT MOTIF FAMILY PROTEIN, EXPRESSED"/>
    <property type="match status" value="1"/>
</dbReference>
<sequence>MTKEISMASTLGARTARPCDSCMRRRARVYCAADDAFLCAPCDSSVHSANPLARRHHRVPISPPPVDSNPFPFMSPSWNKRKPRTPRQKPNALKPEPLHDHVPDLYETQNSEEDLSEENEQLLYQVPVFDPALADLYSPVPATVVEETKQVFGNSVVKSPPVDGLAGFQISDMDLEEFAADMENLLGGPEFDGLEGLMEIDAEADVKIFRDSRDNIVEKSREKKKHKLILNLNYEGVIAAWGCQRNSPWTNGERPRLGPDDCWPDFKGISGGSSDVVGPIYKATLTSEGREARVSRYREKRRTRLFAKKIRYEVRKLNAEKRPRMKGRFIKRSSMASCQPVPTMKMPMQLPRPVVPGSSSY</sequence>
<dbReference type="EMBL" id="JAMRDG010000001">
    <property type="protein sequence ID" value="KAJ3697702.1"/>
    <property type="molecule type" value="Genomic_DNA"/>
</dbReference>
<comment type="caution">
    <text evidence="12">The sequence shown here is derived from an EMBL/GenBank/DDBJ whole genome shotgun (WGS) entry which is preliminary data.</text>
</comment>
<evidence type="ECO:0000256" key="5">
    <source>
        <dbReference type="ARBA" id="ARBA00022833"/>
    </source>
</evidence>
<evidence type="ECO:0000313" key="13">
    <source>
        <dbReference type="Proteomes" id="UP001210211"/>
    </source>
</evidence>
<evidence type="ECO:0000256" key="3">
    <source>
        <dbReference type="ARBA" id="ARBA00022723"/>
    </source>
</evidence>
<evidence type="ECO:0000256" key="7">
    <source>
        <dbReference type="PROSITE-ProRule" id="PRU00024"/>
    </source>
</evidence>
<evidence type="ECO:0000256" key="1">
    <source>
        <dbReference type="ARBA" id="ARBA00004123"/>
    </source>
</evidence>
<dbReference type="Pfam" id="PF06203">
    <property type="entry name" value="CCT"/>
    <property type="match status" value="1"/>
</dbReference>
<evidence type="ECO:0000256" key="8">
    <source>
        <dbReference type="PROSITE-ProRule" id="PRU00357"/>
    </source>
</evidence>
<evidence type="ECO:0000259" key="10">
    <source>
        <dbReference type="PROSITE" id="PS50119"/>
    </source>
</evidence>
<evidence type="ECO:0000256" key="6">
    <source>
        <dbReference type="ARBA" id="ARBA00023242"/>
    </source>
</evidence>
<dbReference type="InterPro" id="IPR010402">
    <property type="entry name" value="CCT_domain"/>
</dbReference>
<dbReference type="GO" id="GO:0005634">
    <property type="term" value="C:nucleus"/>
    <property type="evidence" value="ECO:0007669"/>
    <property type="project" value="UniProtKB-SubCell"/>
</dbReference>
<evidence type="ECO:0000256" key="2">
    <source>
        <dbReference type="ARBA" id="ARBA00010024"/>
    </source>
</evidence>